<dbReference type="PIRSF" id="PIRSF005052">
    <property type="entry name" value="P-loopkin"/>
    <property type="match status" value="1"/>
</dbReference>
<evidence type="ECO:0000256" key="1">
    <source>
        <dbReference type="ARBA" id="ARBA00022741"/>
    </source>
</evidence>
<organism evidence="7">
    <name type="scientific">freshwater metagenome</name>
    <dbReference type="NCBI Taxonomy" id="449393"/>
    <lineage>
        <taxon>unclassified sequences</taxon>
        <taxon>metagenomes</taxon>
        <taxon>ecological metagenomes</taxon>
    </lineage>
</organism>
<evidence type="ECO:0000259" key="4">
    <source>
        <dbReference type="Pfam" id="PF03668"/>
    </source>
</evidence>
<dbReference type="EMBL" id="CAFBMJ010000008">
    <property type="protein sequence ID" value="CAB4892946.1"/>
    <property type="molecule type" value="Genomic_DNA"/>
</dbReference>
<evidence type="ECO:0000256" key="3">
    <source>
        <dbReference type="ARBA" id="ARBA00023134"/>
    </source>
</evidence>
<dbReference type="InterPro" id="IPR053930">
    <property type="entry name" value="RapZ-like_N"/>
</dbReference>
<dbReference type="GO" id="GO:0005524">
    <property type="term" value="F:ATP binding"/>
    <property type="evidence" value="ECO:0007669"/>
    <property type="project" value="UniProtKB-KW"/>
</dbReference>
<dbReference type="Pfam" id="PF22740">
    <property type="entry name" value="PapZ_C"/>
    <property type="match status" value="1"/>
</dbReference>
<keyword evidence="3" id="KW-0342">GTP-binding</keyword>
<keyword evidence="2" id="KW-0067">ATP-binding</keyword>
<evidence type="ECO:0000259" key="5">
    <source>
        <dbReference type="Pfam" id="PF22740"/>
    </source>
</evidence>
<evidence type="ECO:0000313" key="7">
    <source>
        <dbReference type="EMBL" id="CAB4959818.1"/>
    </source>
</evidence>
<reference evidence="7" key="1">
    <citation type="submission" date="2020-05" db="EMBL/GenBank/DDBJ databases">
        <authorList>
            <person name="Chiriac C."/>
            <person name="Salcher M."/>
            <person name="Ghai R."/>
            <person name="Kavagutti S V."/>
        </authorList>
    </citation>
    <scope>NUCLEOTIDE SEQUENCE</scope>
</reference>
<dbReference type="EMBL" id="CAFBNR010000017">
    <property type="protein sequence ID" value="CAB4959818.1"/>
    <property type="molecule type" value="Genomic_DNA"/>
</dbReference>
<dbReference type="NCBIfam" id="NF003828">
    <property type="entry name" value="PRK05416.1"/>
    <property type="match status" value="1"/>
</dbReference>
<sequence>MADILLIAGLSGAGRSQAADDLEDLGWFVVDNMPVALIDKVVELAATGEQSQLALVVGAATHQTDAVAIVHRLREAGHRVRVLFLDASTPELVRRYGATKRKHPLASRFSSVEEAIHEERSMLESVKGASDLVIDTSSLNIHQLKSQIVELFAETGDRDAMQLSLVSFGFKHGIPLDVDMVWDVRFLPNPHWEEHLRELSGLDDAVKSFTIDQPLTQEFLEKAQGMLDFLLPAYQAEGKSYLTVAIGCTGGRHRSVAVTEAIGSWLSAQGQKPRITHRDILK</sequence>
<protein>
    <submittedName>
        <fullName evidence="7">Unannotated protein</fullName>
    </submittedName>
</protein>
<gene>
    <name evidence="6" type="ORF">UFOPK3573_00225</name>
    <name evidence="7" type="ORF">UFOPK3879_00527</name>
</gene>
<name>A0A6J7KTS7_9ZZZZ</name>
<feature type="domain" description="RapZ C-terminal" evidence="5">
    <location>
        <begin position="161"/>
        <end position="280"/>
    </location>
</feature>
<dbReference type="HAMAP" id="MF_00636">
    <property type="entry name" value="RapZ_like"/>
    <property type="match status" value="1"/>
</dbReference>
<feature type="domain" description="RapZ-like N-terminal" evidence="4">
    <location>
        <begin position="3"/>
        <end position="153"/>
    </location>
</feature>
<dbReference type="InterPro" id="IPR027417">
    <property type="entry name" value="P-loop_NTPase"/>
</dbReference>
<dbReference type="SUPFAM" id="SSF52540">
    <property type="entry name" value="P-loop containing nucleoside triphosphate hydrolases"/>
    <property type="match status" value="1"/>
</dbReference>
<proteinExistence type="inferred from homology"/>
<dbReference type="InterPro" id="IPR005337">
    <property type="entry name" value="RapZ-like"/>
</dbReference>
<evidence type="ECO:0000313" key="6">
    <source>
        <dbReference type="EMBL" id="CAB4892946.1"/>
    </source>
</evidence>
<evidence type="ECO:0000256" key="2">
    <source>
        <dbReference type="ARBA" id="ARBA00022840"/>
    </source>
</evidence>
<dbReference type="Pfam" id="PF03668">
    <property type="entry name" value="RapZ-like_N"/>
    <property type="match status" value="1"/>
</dbReference>
<dbReference type="PANTHER" id="PTHR30448:SF0">
    <property type="entry name" value="RNASE ADAPTER PROTEIN RAPZ"/>
    <property type="match status" value="1"/>
</dbReference>
<dbReference type="GO" id="GO:0005525">
    <property type="term" value="F:GTP binding"/>
    <property type="evidence" value="ECO:0007669"/>
    <property type="project" value="UniProtKB-KW"/>
</dbReference>
<dbReference type="AlphaFoldDB" id="A0A6J7KTS7"/>
<keyword evidence="1" id="KW-0547">Nucleotide-binding</keyword>
<dbReference type="PANTHER" id="PTHR30448">
    <property type="entry name" value="RNASE ADAPTER PROTEIN RAPZ"/>
    <property type="match status" value="1"/>
</dbReference>
<dbReference type="InterPro" id="IPR053931">
    <property type="entry name" value="RapZ_C"/>
</dbReference>
<dbReference type="Gene3D" id="3.40.50.300">
    <property type="entry name" value="P-loop containing nucleotide triphosphate hydrolases"/>
    <property type="match status" value="1"/>
</dbReference>
<accession>A0A6J7KTS7</accession>